<dbReference type="RefSeq" id="WP_163171508.1">
    <property type="nucleotide sequence ID" value="NZ_CP044463.1"/>
</dbReference>
<name>A0AAE7BX32_9GAMM</name>
<evidence type="ECO:0000313" key="1">
    <source>
        <dbReference type="EMBL" id="QIC67526.1"/>
    </source>
</evidence>
<accession>A0AAE7BX32</accession>
<gene>
    <name evidence="1" type="ORF">FSC10_09115</name>
</gene>
<sequence length="67" mass="8091">MNQFNPPKYIRNLYIQYGENPFILLSKFICTARRHKWKKEEIDRVISAAKKGNYINLIRILRSHVQD</sequence>
<dbReference type="Proteomes" id="UP000503505">
    <property type="component" value="Chromosome"/>
</dbReference>
<reference evidence="1 2" key="1">
    <citation type="submission" date="2019-09" db="EMBL/GenBank/DDBJ databases">
        <title>Non-baumannii Acinetobacter spp. carrying blaNDM-1 isolated in China.</title>
        <authorList>
            <person name="Cui C."/>
            <person name="Chen C."/>
            <person name="Sun J."/>
            <person name="Liu Y."/>
        </authorList>
    </citation>
    <scope>NUCLEOTIDE SEQUENCE [LARGE SCALE GENOMIC DNA]</scope>
    <source>
        <strain evidence="1 2">HZE23-1</strain>
    </source>
</reference>
<organism evidence="1 2">
    <name type="scientific">Acinetobacter schindleri</name>
    <dbReference type="NCBI Taxonomy" id="108981"/>
    <lineage>
        <taxon>Bacteria</taxon>
        <taxon>Pseudomonadati</taxon>
        <taxon>Pseudomonadota</taxon>
        <taxon>Gammaproteobacteria</taxon>
        <taxon>Moraxellales</taxon>
        <taxon>Moraxellaceae</taxon>
        <taxon>Acinetobacter</taxon>
    </lineage>
</organism>
<protein>
    <submittedName>
        <fullName evidence="1">Uncharacterized protein</fullName>
    </submittedName>
</protein>
<dbReference type="EMBL" id="CP044463">
    <property type="protein sequence ID" value="QIC67526.1"/>
    <property type="molecule type" value="Genomic_DNA"/>
</dbReference>
<evidence type="ECO:0000313" key="2">
    <source>
        <dbReference type="Proteomes" id="UP000503505"/>
    </source>
</evidence>
<dbReference type="AlphaFoldDB" id="A0AAE7BX32"/>
<proteinExistence type="predicted"/>